<name>A0ABR3G2H7_9AGAR</name>
<evidence type="ECO:0000256" key="1">
    <source>
        <dbReference type="ARBA" id="ARBA00001187"/>
    </source>
</evidence>
<keyword evidence="9 11" id="KW-0482">Metalloprotease</keyword>
<dbReference type="PRINTS" id="PR00768">
    <property type="entry name" value="DEUTEROLYSIN"/>
</dbReference>
<comment type="catalytic activity">
    <reaction evidence="1 11">
        <text>Preferential cleavage of bonds with hydrophobic residues in P1'. Also 3-Asn-|-Gln-4 and 8-Gly-|-Ser-9 bonds in insulin B chain.</text>
        <dbReference type="EC" id="3.4.24.39"/>
    </reaction>
</comment>
<keyword evidence="8 11" id="KW-0862">Zinc</keyword>
<keyword evidence="6 11" id="KW-0732">Signal</keyword>
<evidence type="ECO:0000313" key="13">
    <source>
        <dbReference type="Proteomes" id="UP001465976"/>
    </source>
</evidence>
<reference evidence="12 13" key="1">
    <citation type="submission" date="2024-02" db="EMBL/GenBank/DDBJ databases">
        <title>A draft genome for the cacao thread blight pathogen Marasmius crinis-equi.</title>
        <authorList>
            <person name="Cohen S.P."/>
            <person name="Baruah I.K."/>
            <person name="Amoako-Attah I."/>
            <person name="Bukari Y."/>
            <person name="Meinhardt L.W."/>
            <person name="Bailey B.A."/>
        </authorList>
    </citation>
    <scope>NUCLEOTIDE SEQUENCE [LARGE SCALE GENOMIC DNA]</scope>
    <source>
        <strain evidence="12 13">GH-76</strain>
    </source>
</reference>
<evidence type="ECO:0000256" key="5">
    <source>
        <dbReference type="ARBA" id="ARBA00022723"/>
    </source>
</evidence>
<proteinExistence type="inferred from homology"/>
<feature type="signal peptide" evidence="11">
    <location>
        <begin position="1"/>
        <end position="17"/>
    </location>
</feature>
<evidence type="ECO:0000256" key="4">
    <source>
        <dbReference type="ARBA" id="ARBA00022685"/>
    </source>
</evidence>
<keyword evidence="7 11" id="KW-0378">Hydrolase</keyword>
<dbReference type="Gene3D" id="2.60.40.2970">
    <property type="match status" value="1"/>
</dbReference>
<dbReference type="EC" id="3.4.24.39" evidence="11"/>
<comment type="cofactor">
    <cofactor evidence="11">
        <name>Zn(2+)</name>
        <dbReference type="ChEBI" id="CHEBI:29105"/>
    </cofactor>
    <text evidence="11">Binds 1 zinc ion per subunit.</text>
</comment>
<comment type="subcellular location">
    <subcellularLocation>
        <location evidence="11">Secreted</location>
    </subcellularLocation>
</comment>
<dbReference type="Gene3D" id="3.40.390.10">
    <property type="entry name" value="Collagenase (Catalytic Domain)"/>
    <property type="match status" value="1"/>
</dbReference>
<keyword evidence="3 11" id="KW-0645">Protease</keyword>
<dbReference type="Pfam" id="PF02102">
    <property type="entry name" value="Peptidase_M35"/>
    <property type="match status" value="1"/>
</dbReference>
<comment type="similarity">
    <text evidence="2 11">Belongs to the peptidase M35 family.</text>
</comment>
<evidence type="ECO:0000256" key="8">
    <source>
        <dbReference type="ARBA" id="ARBA00022833"/>
    </source>
</evidence>
<organism evidence="12 13">
    <name type="scientific">Marasmius crinis-equi</name>
    <dbReference type="NCBI Taxonomy" id="585013"/>
    <lineage>
        <taxon>Eukaryota</taxon>
        <taxon>Fungi</taxon>
        <taxon>Dikarya</taxon>
        <taxon>Basidiomycota</taxon>
        <taxon>Agaricomycotina</taxon>
        <taxon>Agaricomycetes</taxon>
        <taxon>Agaricomycetidae</taxon>
        <taxon>Agaricales</taxon>
        <taxon>Marasmiineae</taxon>
        <taxon>Marasmiaceae</taxon>
        <taxon>Marasmius</taxon>
    </lineage>
</organism>
<keyword evidence="11" id="KW-0964">Secreted</keyword>
<keyword evidence="10" id="KW-0865">Zymogen</keyword>
<evidence type="ECO:0000256" key="7">
    <source>
        <dbReference type="ARBA" id="ARBA00022801"/>
    </source>
</evidence>
<gene>
    <name evidence="12" type="ORF">V5O48_000365</name>
</gene>
<evidence type="ECO:0000313" key="12">
    <source>
        <dbReference type="EMBL" id="KAL0581664.1"/>
    </source>
</evidence>
<accession>A0ABR3G2H7</accession>
<dbReference type="SUPFAM" id="SSF55486">
    <property type="entry name" value="Metalloproteases ('zincins'), catalytic domain"/>
    <property type="match status" value="1"/>
</dbReference>
<evidence type="ECO:0000256" key="3">
    <source>
        <dbReference type="ARBA" id="ARBA00022670"/>
    </source>
</evidence>
<dbReference type="EMBL" id="JBAHYK010000006">
    <property type="protein sequence ID" value="KAL0581664.1"/>
    <property type="molecule type" value="Genomic_DNA"/>
</dbReference>
<sequence>MFAASFVALVLAGAALAGPMKRDGALTVELSGPSNAASVDELKFSATVKNSGSEAVKILKYNTILDALPTRSFKVTKDGEEVPFTGIKAFIDLEIAGDNAYTVIPAGESVTSSSYSLPGAVGSLFDFATAGAGNFKFEPLTNFQVVGSENVAALVEAETPEVDSNAVEVSVSKVEKHELIDKRARTTCSNSSQLSFLNSAYSEAKSMAAAAANYISSNGANSLFTAYFKTNSATTIRGVFTNVANENSSTRTLSCTDALGACSAGVIAYTATSTTNVYVCSIFFQELSQNALCTGQTTVAARNIRGATILHELTHATSGTVDVTYGCSADQSLSAANQRSNADNYNCFASQVWQTAQC</sequence>
<dbReference type="Proteomes" id="UP001465976">
    <property type="component" value="Unassembled WGS sequence"/>
</dbReference>
<dbReference type="CDD" id="cd11008">
    <property type="entry name" value="M35_deuterolysin_like"/>
    <property type="match status" value="1"/>
</dbReference>
<evidence type="ECO:0000256" key="9">
    <source>
        <dbReference type="ARBA" id="ARBA00023049"/>
    </source>
</evidence>
<protein>
    <recommendedName>
        <fullName evidence="11">Neutral protease 2</fullName>
        <ecNumber evidence="11">3.4.24.39</ecNumber>
    </recommendedName>
    <alternativeName>
        <fullName evidence="11">Deuterolysin</fullName>
    </alternativeName>
</protein>
<dbReference type="InterPro" id="IPR024079">
    <property type="entry name" value="MetalloPept_cat_dom_sf"/>
</dbReference>
<comment type="function">
    <text evidence="11">Secreted metalloproteinase that allows assimilation of proteinaceous substrates. Shows high activities on basic nuclear substrates such as histone and protamine.</text>
</comment>
<comment type="caution">
    <text evidence="12">The sequence shown here is derived from an EMBL/GenBank/DDBJ whole genome shotgun (WGS) entry which is preliminary data.</text>
</comment>
<feature type="chain" id="PRO_5044982896" description="Neutral protease 2" evidence="11">
    <location>
        <begin position="18"/>
        <end position="358"/>
    </location>
</feature>
<evidence type="ECO:0000256" key="2">
    <source>
        <dbReference type="ARBA" id="ARBA00010279"/>
    </source>
</evidence>
<keyword evidence="4 11" id="KW-0165">Cleavage on pair of basic residues</keyword>
<evidence type="ECO:0000256" key="11">
    <source>
        <dbReference type="RuleBase" id="RU361126"/>
    </source>
</evidence>
<keyword evidence="13" id="KW-1185">Reference proteome</keyword>
<dbReference type="InterPro" id="IPR050414">
    <property type="entry name" value="Fungal_M35_metalloproteases"/>
</dbReference>
<dbReference type="PANTHER" id="PTHR37016">
    <property type="match status" value="1"/>
</dbReference>
<keyword evidence="5 11" id="KW-0479">Metal-binding</keyword>
<dbReference type="PANTHER" id="PTHR37016:SF3">
    <property type="entry name" value="NEUTRAL PROTEASE 2-RELATED"/>
    <property type="match status" value="1"/>
</dbReference>
<evidence type="ECO:0000256" key="6">
    <source>
        <dbReference type="ARBA" id="ARBA00022729"/>
    </source>
</evidence>
<dbReference type="InterPro" id="IPR001384">
    <property type="entry name" value="Peptidase_M35"/>
</dbReference>
<evidence type="ECO:0000256" key="10">
    <source>
        <dbReference type="ARBA" id="ARBA00023145"/>
    </source>
</evidence>